<evidence type="ECO:0000313" key="3">
    <source>
        <dbReference type="Proteomes" id="UP000779809"/>
    </source>
</evidence>
<keyword evidence="1" id="KW-0812">Transmembrane</keyword>
<sequence>MAETFCAECTAASSDHSPGNISTVNGVGRQFYGAAEECPQCGSVVRTLWFTLIDVPIYPMGSYRYKSAEGKMKKGFDAWLSPKPRFWARKTALHGKQVLTTFAIGLGMVALLGGAYYVYVTFIKTR</sequence>
<comment type="caution">
    <text evidence="2">The sequence shown here is derived from an EMBL/GenBank/DDBJ whole genome shotgun (WGS) entry which is preliminary data.</text>
</comment>
<proteinExistence type="predicted"/>
<keyword evidence="1" id="KW-1133">Transmembrane helix</keyword>
<evidence type="ECO:0000256" key="1">
    <source>
        <dbReference type="SAM" id="Phobius"/>
    </source>
</evidence>
<keyword evidence="1" id="KW-0472">Membrane</keyword>
<organism evidence="2 3">
    <name type="scientific">Candidatus Korobacter versatilis</name>
    <dbReference type="NCBI Taxonomy" id="658062"/>
    <lineage>
        <taxon>Bacteria</taxon>
        <taxon>Pseudomonadati</taxon>
        <taxon>Acidobacteriota</taxon>
        <taxon>Terriglobia</taxon>
        <taxon>Terriglobales</taxon>
        <taxon>Candidatus Korobacteraceae</taxon>
        <taxon>Candidatus Korobacter</taxon>
    </lineage>
</organism>
<dbReference type="AlphaFoldDB" id="A0A932A704"/>
<evidence type="ECO:0000313" key="2">
    <source>
        <dbReference type="EMBL" id="MBI2677870.1"/>
    </source>
</evidence>
<dbReference type="Proteomes" id="UP000779809">
    <property type="component" value="Unassembled WGS sequence"/>
</dbReference>
<feature type="transmembrane region" description="Helical" evidence="1">
    <location>
        <begin position="98"/>
        <end position="119"/>
    </location>
</feature>
<accession>A0A932A704</accession>
<name>A0A932A704_9BACT</name>
<reference evidence="2" key="1">
    <citation type="submission" date="2020-07" db="EMBL/GenBank/DDBJ databases">
        <title>Huge and variable diversity of episymbiotic CPR bacteria and DPANN archaea in groundwater ecosystems.</title>
        <authorList>
            <person name="He C.Y."/>
            <person name="Keren R."/>
            <person name="Whittaker M."/>
            <person name="Farag I.F."/>
            <person name="Doudna J."/>
            <person name="Cate J.H.D."/>
            <person name="Banfield J.F."/>
        </authorList>
    </citation>
    <scope>NUCLEOTIDE SEQUENCE</scope>
    <source>
        <strain evidence="2">NC_groundwater_580_Pr5_B-0.1um_64_19</strain>
    </source>
</reference>
<dbReference type="EMBL" id="JACPNR010000004">
    <property type="protein sequence ID" value="MBI2677870.1"/>
    <property type="molecule type" value="Genomic_DNA"/>
</dbReference>
<protein>
    <submittedName>
        <fullName evidence="2">Uncharacterized protein</fullName>
    </submittedName>
</protein>
<gene>
    <name evidence="2" type="ORF">HYX28_03720</name>
</gene>